<keyword evidence="5 16" id="KW-0820">tRNA-binding</keyword>
<keyword evidence="4 15" id="KW-0963">Cytoplasm</keyword>
<evidence type="ECO:0000259" key="19">
    <source>
        <dbReference type="PROSITE" id="PS51483"/>
    </source>
</evidence>
<dbReference type="RefSeq" id="WP_250222985.1">
    <property type="nucleotide sequence ID" value="NZ_CP097762.1"/>
</dbReference>
<dbReference type="CDD" id="cd02796">
    <property type="entry name" value="tRNA_bind_bactPheRS"/>
    <property type="match status" value="1"/>
</dbReference>
<dbReference type="InterPro" id="IPR004532">
    <property type="entry name" value="Phe-tRNA-ligase_IIc_bsu_bact"/>
</dbReference>
<keyword evidence="13 15" id="KW-0030">Aminoacyl-tRNA synthetase</keyword>
<dbReference type="Gene3D" id="3.30.930.10">
    <property type="entry name" value="Bira Bifunctional Protein, Domain 2"/>
    <property type="match status" value="1"/>
</dbReference>
<dbReference type="Gene3D" id="3.30.56.10">
    <property type="match status" value="2"/>
</dbReference>
<dbReference type="Gene3D" id="3.50.40.10">
    <property type="entry name" value="Phenylalanyl-trna Synthetase, Chain B, domain 3"/>
    <property type="match status" value="1"/>
</dbReference>
<dbReference type="InterPro" id="IPR045060">
    <property type="entry name" value="Phe-tRNA-ligase_IIc_bsu"/>
</dbReference>
<comment type="catalytic activity">
    <reaction evidence="14 15">
        <text>tRNA(Phe) + L-phenylalanine + ATP = L-phenylalanyl-tRNA(Phe) + AMP + diphosphate + H(+)</text>
        <dbReference type="Rhea" id="RHEA:19413"/>
        <dbReference type="Rhea" id="RHEA-COMP:9668"/>
        <dbReference type="Rhea" id="RHEA-COMP:9699"/>
        <dbReference type="ChEBI" id="CHEBI:15378"/>
        <dbReference type="ChEBI" id="CHEBI:30616"/>
        <dbReference type="ChEBI" id="CHEBI:33019"/>
        <dbReference type="ChEBI" id="CHEBI:58095"/>
        <dbReference type="ChEBI" id="CHEBI:78442"/>
        <dbReference type="ChEBI" id="CHEBI:78531"/>
        <dbReference type="ChEBI" id="CHEBI:456215"/>
        <dbReference type="EC" id="6.1.1.20"/>
    </reaction>
</comment>
<keyword evidence="11 16" id="KW-0694">RNA-binding</keyword>
<keyword evidence="8 15" id="KW-0547">Nucleotide-binding</keyword>
<gene>
    <name evidence="15 20" type="primary">pheT</name>
    <name evidence="20" type="ORF">M9405_01705</name>
</gene>
<dbReference type="PROSITE" id="PS51483">
    <property type="entry name" value="B5"/>
    <property type="match status" value="1"/>
</dbReference>
<comment type="cofactor">
    <cofactor evidence="15">
        <name>Mg(2+)</name>
        <dbReference type="ChEBI" id="CHEBI:18420"/>
    </cofactor>
    <text evidence="15">Binds 2 magnesium ions per tetramer.</text>
</comment>
<protein>
    <recommendedName>
        <fullName evidence="15">Phenylalanine--tRNA ligase beta subunit</fullName>
        <ecNumber evidence="15">6.1.1.20</ecNumber>
    </recommendedName>
    <alternativeName>
        <fullName evidence="15">Phenylalanyl-tRNA synthetase beta subunit</fullName>
        <shortName evidence="15">PheRS</shortName>
    </alternativeName>
</protein>
<evidence type="ECO:0000256" key="15">
    <source>
        <dbReference type="HAMAP-Rule" id="MF_00283"/>
    </source>
</evidence>
<dbReference type="InterPro" id="IPR002547">
    <property type="entry name" value="tRNA-bd_dom"/>
</dbReference>
<evidence type="ECO:0000256" key="6">
    <source>
        <dbReference type="ARBA" id="ARBA00022598"/>
    </source>
</evidence>
<dbReference type="SUPFAM" id="SSF46955">
    <property type="entry name" value="Putative DNA-binding domain"/>
    <property type="match status" value="1"/>
</dbReference>
<feature type="binding site" evidence="15">
    <location>
        <position position="467"/>
    </location>
    <ligand>
        <name>Mg(2+)</name>
        <dbReference type="ChEBI" id="CHEBI:18420"/>
        <note>shared with alpha subunit</note>
    </ligand>
</feature>
<evidence type="ECO:0000256" key="4">
    <source>
        <dbReference type="ARBA" id="ARBA00022490"/>
    </source>
</evidence>
<reference evidence="20" key="1">
    <citation type="submission" date="2022-05" db="EMBL/GenBank/DDBJ databases">
        <title>Impact of host demography and evolutionary history on endosymbiont molecular evolution: a test in carpenter ants (Genus Camponotus) and their Blochmannia endosymbionts.</title>
        <authorList>
            <person name="Manthey J.D."/>
            <person name="Giron J.C."/>
            <person name="Hruska J.P."/>
        </authorList>
    </citation>
    <scope>NUCLEOTIDE SEQUENCE</scope>
    <source>
        <strain evidence="20">C-006</strain>
    </source>
</reference>
<dbReference type="EMBL" id="CP097762">
    <property type="protein sequence ID" value="URJ24865.1"/>
    <property type="molecule type" value="Genomic_DNA"/>
</dbReference>
<dbReference type="EC" id="6.1.1.20" evidence="15"/>
<dbReference type="CDD" id="cd00769">
    <property type="entry name" value="PheRS_beta_core"/>
    <property type="match status" value="1"/>
</dbReference>
<evidence type="ECO:0000256" key="9">
    <source>
        <dbReference type="ARBA" id="ARBA00022840"/>
    </source>
</evidence>
<dbReference type="InterPro" id="IPR005146">
    <property type="entry name" value="B3/B4_tRNA-bd"/>
</dbReference>
<dbReference type="PROSITE" id="PS50886">
    <property type="entry name" value="TRBD"/>
    <property type="match status" value="1"/>
</dbReference>
<feature type="domain" description="B5" evidence="19">
    <location>
        <begin position="404"/>
        <end position="479"/>
    </location>
</feature>
<dbReference type="SUPFAM" id="SSF54991">
    <property type="entry name" value="Anticodon-binding domain of PheRS"/>
    <property type="match status" value="1"/>
</dbReference>
<sequence>MKFSEMWIRQWINPPVNSAELGDQLTMAGLKVTELQPVSNKFYEIIIGEIIECKTHEALQNIWITTVNIGDIKLLNIFCQKKNCKKNIRVAVAKIGVILPNGNYIKPITIQGKQSEGILCTFAELGITNITEEIIELPNDAPIGQNLFNYLNLHDNTLEINITPNRGDCLSVIGVSREIAVINQLKLKKIKTSAVIPTISDTIPIFIDVPEVCPQFFGRILKNININTPTPVWITEKLRRCNINTVNIVIDTIHYVLLELGQPIYIFDYEKLEGQLICIRFSQIGEELVLSNKNNKTLKLFPNTIVFCDKKKPLSIAGAAIPDTYSVQPTTHNIILQSAFFYPITIARQSKQYNLHDPYSFRYARGVDIKISEEALNQATNLLINNCGGQSGPIINITNHNFLPKTIKITLNRSKLDKLLGFHIPDQKISHILTQLGYKFIFINDTWTVTIPTWRFDISIEENLIAEIIRINGYNNIPKKTFYHYHSSTNQKYHHNFSDISLSRAKTLLIDKGYQEIITYSFINPKIQKLLHPKQTPLILKNPITSEMSVMRLSLWTGLITTLLYNYNRQHKQIKLFESGICFVPKNHSNKQVEQNLMISGIRSGLRFNKHWDLGIYPVDFYDIKGDVEALLNITIKMHCVKFREYTHPALQLGQSAAIYVKNICIGYIGMINPMIQMQLNIRPKILMFELSWNMMKQCTFSEVHNTISVSKFPKNYRDISVIIPEDICIDSIITACKSLSKKDKIIDIQLFDIYKGQKIPKGFKSITMQLSIQSNTHTLEETEISDIIKKCAIILQTHFNGTIR</sequence>
<keyword evidence="12 15" id="KW-0648">Protein biosynthesis</keyword>
<feature type="binding site" evidence="15">
    <location>
        <position position="457"/>
    </location>
    <ligand>
        <name>Mg(2+)</name>
        <dbReference type="ChEBI" id="CHEBI:18420"/>
        <note>shared with alpha subunit</note>
    </ligand>
</feature>
<dbReference type="InterPro" id="IPR036690">
    <property type="entry name" value="Fdx_antiC-bd_sf"/>
</dbReference>
<organism evidence="20 21">
    <name type="scientific">Candidatus Blochmannia ocreatus</name>
    <name type="common">nom. nud.</name>
    <dbReference type="NCBI Taxonomy" id="251538"/>
    <lineage>
        <taxon>Bacteria</taxon>
        <taxon>Pseudomonadati</taxon>
        <taxon>Pseudomonadota</taxon>
        <taxon>Gammaproteobacteria</taxon>
        <taxon>Enterobacterales</taxon>
        <taxon>Enterobacteriaceae</taxon>
        <taxon>ant endosymbionts</taxon>
        <taxon>Candidatus Blochmanniella</taxon>
    </lineage>
</organism>
<dbReference type="SUPFAM" id="SSF50249">
    <property type="entry name" value="Nucleic acid-binding proteins"/>
    <property type="match status" value="1"/>
</dbReference>
<evidence type="ECO:0000313" key="21">
    <source>
        <dbReference type="Proteomes" id="UP001056834"/>
    </source>
</evidence>
<dbReference type="Pfam" id="PF01588">
    <property type="entry name" value="tRNA_bind"/>
    <property type="match status" value="1"/>
</dbReference>
<dbReference type="GO" id="GO:0004826">
    <property type="term" value="F:phenylalanine-tRNA ligase activity"/>
    <property type="evidence" value="ECO:0007669"/>
    <property type="project" value="UniProtKB-EC"/>
</dbReference>
<keyword evidence="7 15" id="KW-0479">Metal-binding</keyword>
<evidence type="ECO:0000259" key="17">
    <source>
        <dbReference type="PROSITE" id="PS50886"/>
    </source>
</evidence>
<dbReference type="SUPFAM" id="SSF55681">
    <property type="entry name" value="Class II aaRS and biotin synthetases"/>
    <property type="match status" value="1"/>
</dbReference>
<feature type="domain" description="TRNA-binding" evidence="17">
    <location>
        <begin position="39"/>
        <end position="148"/>
    </location>
</feature>
<dbReference type="PROSITE" id="PS51447">
    <property type="entry name" value="FDX_ACB"/>
    <property type="match status" value="1"/>
</dbReference>
<dbReference type="InterPro" id="IPR045864">
    <property type="entry name" value="aa-tRNA-synth_II/BPL/LPL"/>
</dbReference>
<evidence type="ECO:0000313" key="20">
    <source>
        <dbReference type="EMBL" id="URJ24865.1"/>
    </source>
</evidence>
<evidence type="ECO:0000256" key="10">
    <source>
        <dbReference type="ARBA" id="ARBA00022842"/>
    </source>
</evidence>
<feature type="domain" description="FDX-ACB" evidence="18">
    <location>
        <begin position="711"/>
        <end position="805"/>
    </location>
</feature>
<evidence type="ECO:0000256" key="8">
    <source>
        <dbReference type="ARBA" id="ARBA00022741"/>
    </source>
</evidence>
<dbReference type="PANTHER" id="PTHR10947:SF0">
    <property type="entry name" value="PHENYLALANINE--TRNA LIGASE BETA SUBUNIT"/>
    <property type="match status" value="1"/>
</dbReference>
<dbReference type="Proteomes" id="UP001056834">
    <property type="component" value="Chromosome"/>
</dbReference>
<evidence type="ECO:0000256" key="2">
    <source>
        <dbReference type="ARBA" id="ARBA00008653"/>
    </source>
</evidence>
<keyword evidence="6 15" id="KW-0436">Ligase</keyword>
<dbReference type="SMART" id="SM00874">
    <property type="entry name" value="B5"/>
    <property type="match status" value="1"/>
</dbReference>
<keyword evidence="21" id="KW-1185">Reference proteome</keyword>
<dbReference type="InterPro" id="IPR005147">
    <property type="entry name" value="tRNA_synthase_B5-dom"/>
</dbReference>
<evidence type="ECO:0000256" key="13">
    <source>
        <dbReference type="ARBA" id="ARBA00023146"/>
    </source>
</evidence>
<keyword evidence="10 15" id="KW-0460">Magnesium</keyword>
<dbReference type="InterPro" id="IPR012340">
    <property type="entry name" value="NA-bd_OB-fold"/>
</dbReference>
<keyword evidence="9 15" id="KW-0067">ATP-binding</keyword>
<dbReference type="Pfam" id="PF17759">
    <property type="entry name" value="tRNA_synthFbeta"/>
    <property type="match status" value="1"/>
</dbReference>
<comment type="subcellular location">
    <subcellularLocation>
        <location evidence="1 15">Cytoplasm</location>
    </subcellularLocation>
</comment>
<dbReference type="PANTHER" id="PTHR10947">
    <property type="entry name" value="PHENYLALANYL-TRNA SYNTHETASE BETA CHAIN AND LEUCINE-RICH REPEAT-CONTAINING PROTEIN 47"/>
    <property type="match status" value="1"/>
</dbReference>
<dbReference type="Pfam" id="PF03147">
    <property type="entry name" value="FDX-ACB"/>
    <property type="match status" value="1"/>
</dbReference>
<dbReference type="Gene3D" id="2.40.50.140">
    <property type="entry name" value="Nucleic acid-binding proteins"/>
    <property type="match status" value="1"/>
</dbReference>
<dbReference type="HAMAP" id="MF_00283">
    <property type="entry name" value="Phe_tRNA_synth_beta1"/>
    <property type="match status" value="1"/>
</dbReference>
<comment type="caution">
    <text evidence="15">Lacks conserved residue(s) required for the propagation of feature annotation.</text>
</comment>
<evidence type="ECO:0000256" key="1">
    <source>
        <dbReference type="ARBA" id="ARBA00004496"/>
    </source>
</evidence>
<dbReference type="InterPro" id="IPR009061">
    <property type="entry name" value="DNA-bd_dom_put_sf"/>
</dbReference>
<dbReference type="Pfam" id="PF03483">
    <property type="entry name" value="B3_4"/>
    <property type="match status" value="1"/>
</dbReference>
<evidence type="ECO:0000256" key="16">
    <source>
        <dbReference type="PROSITE-ProRule" id="PRU00209"/>
    </source>
</evidence>
<dbReference type="InterPro" id="IPR041616">
    <property type="entry name" value="PheRS_beta_core"/>
</dbReference>
<evidence type="ECO:0000256" key="11">
    <source>
        <dbReference type="ARBA" id="ARBA00022884"/>
    </source>
</evidence>
<comment type="similarity">
    <text evidence="2 15">Belongs to the phenylalanyl-tRNA synthetase beta subunit family. Type 1 subfamily.</text>
</comment>
<evidence type="ECO:0000256" key="12">
    <source>
        <dbReference type="ARBA" id="ARBA00022917"/>
    </source>
</evidence>
<name>A0ABY4SV97_9ENTR</name>
<dbReference type="Gene3D" id="3.30.70.380">
    <property type="entry name" value="Ferrodoxin-fold anticodon-binding domain"/>
    <property type="match status" value="1"/>
</dbReference>
<evidence type="ECO:0000256" key="14">
    <source>
        <dbReference type="ARBA" id="ARBA00049255"/>
    </source>
</evidence>
<accession>A0ABY4SV97</accession>
<evidence type="ECO:0000256" key="3">
    <source>
        <dbReference type="ARBA" id="ARBA00011209"/>
    </source>
</evidence>
<dbReference type="InterPro" id="IPR033714">
    <property type="entry name" value="tRNA_bind_bactPheRS"/>
</dbReference>
<dbReference type="NCBIfam" id="TIGR00472">
    <property type="entry name" value="pheT_bact"/>
    <property type="match status" value="1"/>
</dbReference>
<proteinExistence type="inferred from homology"/>
<evidence type="ECO:0000256" key="5">
    <source>
        <dbReference type="ARBA" id="ARBA00022555"/>
    </source>
</evidence>
<dbReference type="SMART" id="SM00896">
    <property type="entry name" value="FDX-ACB"/>
    <property type="match status" value="1"/>
</dbReference>
<dbReference type="InterPro" id="IPR020825">
    <property type="entry name" value="Phe-tRNA_synthase-like_B3/B4"/>
</dbReference>
<dbReference type="SMART" id="SM00873">
    <property type="entry name" value="B3_4"/>
    <property type="match status" value="1"/>
</dbReference>
<dbReference type="Pfam" id="PF03484">
    <property type="entry name" value="B5"/>
    <property type="match status" value="1"/>
</dbReference>
<dbReference type="InterPro" id="IPR005121">
    <property type="entry name" value="Fdx_antiC-bd"/>
</dbReference>
<evidence type="ECO:0000259" key="18">
    <source>
        <dbReference type="PROSITE" id="PS51447"/>
    </source>
</evidence>
<comment type="subunit">
    <text evidence="3 15">Tetramer of two alpha and two beta subunits.</text>
</comment>
<dbReference type="SUPFAM" id="SSF56037">
    <property type="entry name" value="PheT/TilS domain"/>
    <property type="match status" value="1"/>
</dbReference>
<evidence type="ECO:0000256" key="7">
    <source>
        <dbReference type="ARBA" id="ARBA00022723"/>
    </source>
</evidence>